<feature type="modified residue" description="4-aspartylphosphate" evidence="2">
    <location>
        <position position="15"/>
    </location>
</feature>
<evidence type="ECO:0000313" key="6">
    <source>
        <dbReference type="Proteomes" id="UP000218272"/>
    </source>
</evidence>
<name>A0A1E1F4Y7_9SPHN</name>
<accession>A0A1E1F4Y7</accession>
<dbReference type="InterPro" id="IPR000792">
    <property type="entry name" value="Tscrpt_reg_LuxR_C"/>
</dbReference>
<dbReference type="SUPFAM" id="SSF46894">
    <property type="entry name" value="C-terminal effector domain of the bipartite response regulators"/>
    <property type="match status" value="1"/>
</dbReference>
<dbReference type="InterPro" id="IPR016032">
    <property type="entry name" value="Sig_transdc_resp-reg_C-effctor"/>
</dbReference>
<dbReference type="KEGG" id="sclo:SCLO_1025430"/>
<dbReference type="GO" id="GO:0006355">
    <property type="term" value="P:regulation of DNA-templated transcription"/>
    <property type="evidence" value="ECO:0007669"/>
    <property type="project" value="InterPro"/>
</dbReference>
<dbReference type="AlphaFoldDB" id="A0A1E1F4Y7"/>
<protein>
    <submittedName>
        <fullName evidence="5">Response regulator</fullName>
    </submittedName>
</protein>
<evidence type="ECO:0000313" key="5">
    <source>
        <dbReference type="EMBL" id="BAV65583.1"/>
    </source>
</evidence>
<dbReference type="GO" id="GO:0000160">
    <property type="term" value="P:phosphorelay signal transduction system"/>
    <property type="evidence" value="ECO:0007669"/>
    <property type="project" value="InterPro"/>
</dbReference>
<keyword evidence="1" id="KW-0238">DNA-binding</keyword>
<dbReference type="PANTHER" id="PTHR43214">
    <property type="entry name" value="TWO-COMPONENT RESPONSE REGULATOR"/>
    <property type="match status" value="1"/>
</dbReference>
<evidence type="ECO:0000259" key="3">
    <source>
        <dbReference type="PROSITE" id="PS50043"/>
    </source>
</evidence>
<gene>
    <name evidence="5" type="ORF">SCLO_1025430</name>
</gene>
<dbReference type="SUPFAM" id="SSF52172">
    <property type="entry name" value="CheY-like"/>
    <property type="match status" value="1"/>
</dbReference>
<proteinExistence type="predicted"/>
<dbReference type="Proteomes" id="UP000218272">
    <property type="component" value="Chromosome SCLO_1"/>
</dbReference>
<keyword evidence="6" id="KW-1185">Reference proteome</keyword>
<sequence length="177" mass="19106">MLRPGVGHLHMALVDINLPDGSGIEIIRQVAAGWPDAIAAVATIYGDDLHLMEAIAAGARGYLLKGDPPDILRGCLQRLARGEPATSPAIALRILAHFRQSAEKRIAAGDLPHQRALSRRETEVLDLLARGYTIAESARRLGLSSQTVSTYVRTIYSKLSVNNRAQAVVEARRRGLG</sequence>
<reference evidence="5 6" key="1">
    <citation type="submission" date="2016-10" db="EMBL/GenBank/DDBJ databases">
        <title>Complete Genome Sequence of the Nonylphenol-Degrading Bacterium Sphingobium cloacae JCM 10874T.</title>
        <authorList>
            <person name="Ootsuka M."/>
            <person name="Nishizawa T."/>
            <person name="Ohta H."/>
        </authorList>
    </citation>
    <scope>NUCLEOTIDE SEQUENCE [LARGE SCALE GENOMIC DNA]</scope>
    <source>
        <strain evidence="5 6">JCM 10874</strain>
    </source>
</reference>
<dbReference type="InterPro" id="IPR011006">
    <property type="entry name" value="CheY-like_superfamily"/>
</dbReference>
<dbReference type="PRINTS" id="PR00038">
    <property type="entry name" value="HTHLUXR"/>
</dbReference>
<dbReference type="SMART" id="SM00421">
    <property type="entry name" value="HTH_LUXR"/>
    <property type="match status" value="1"/>
</dbReference>
<feature type="domain" description="Response regulatory" evidence="4">
    <location>
        <begin position="1"/>
        <end position="80"/>
    </location>
</feature>
<dbReference type="PROSITE" id="PS50043">
    <property type="entry name" value="HTH_LUXR_2"/>
    <property type="match status" value="1"/>
</dbReference>
<evidence type="ECO:0000259" key="4">
    <source>
        <dbReference type="PROSITE" id="PS50110"/>
    </source>
</evidence>
<dbReference type="InterPro" id="IPR001789">
    <property type="entry name" value="Sig_transdc_resp-reg_receiver"/>
</dbReference>
<dbReference type="CDD" id="cd06170">
    <property type="entry name" value="LuxR_C_like"/>
    <property type="match status" value="1"/>
</dbReference>
<dbReference type="EMBL" id="AP017655">
    <property type="protein sequence ID" value="BAV65583.1"/>
    <property type="molecule type" value="Genomic_DNA"/>
</dbReference>
<dbReference type="PROSITE" id="PS50110">
    <property type="entry name" value="RESPONSE_REGULATORY"/>
    <property type="match status" value="1"/>
</dbReference>
<evidence type="ECO:0000256" key="1">
    <source>
        <dbReference type="ARBA" id="ARBA00023125"/>
    </source>
</evidence>
<evidence type="ECO:0000256" key="2">
    <source>
        <dbReference type="PROSITE-ProRule" id="PRU00169"/>
    </source>
</evidence>
<dbReference type="Pfam" id="PF00072">
    <property type="entry name" value="Response_reg"/>
    <property type="match status" value="1"/>
</dbReference>
<dbReference type="Gene3D" id="3.40.50.2300">
    <property type="match status" value="1"/>
</dbReference>
<dbReference type="InterPro" id="IPR039420">
    <property type="entry name" value="WalR-like"/>
</dbReference>
<dbReference type="GO" id="GO:0003677">
    <property type="term" value="F:DNA binding"/>
    <property type="evidence" value="ECO:0007669"/>
    <property type="project" value="UniProtKB-KW"/>
</dbReference>
<dbReference type="Pfam" id="PF00196">
    <property type="entry name" value="GerE"/>
    <property type="match status" value="1"/>
</dbReference>
<organism evidence="5 6">
    <name type="scientific">Sphingobium cloacae</name>
    <dbReference type="NCBI Taxonomy" id="120107"/>
    <lineage>
        <taxon>Bacteria</taxon>
        <taxon>Pseudomonadati</taxon>
        <taxon>Pseudomonadota</taxon>
        <taxon>Alphaproteobacteria</taxon>
        <taxon>Sphingomonadales</taxon>
        <taxon>Sphingomonadaceae</taxon>
        <taxon>Sphingobium</taxon>
    </lineage>
</organism>
<feature type="domain" description="HTH luxR-type" evidence="3">
    <location>
        <begin position="110"/>
        <end position="175"/>
    </location>
</feature>
<keyword evidence="2" id="KW-0597">Phosphoprotein</keyword>